<gene>
    <name evidence="2" type="ORF">dnl_10320</name>
</gene>
<evidence type="ECO:0000313" key="3">
    <source>
        <dbReference type="Proteomes" id="UP000663720"/>
    </source>
</evidence>
<reference evidence="2" key="1">
    <citation type="journal article" date="2021" name="Microb. Physiol.">
        <title>Proteogenomic Insights into the Physiology of Marine, Sulfate-Reducing, Filamentous Desulfonema limicola and Desulfonema magnum.</title>
        <authorList>
            <person name="Schnaars V."/>
            <person name="Wohlbrand L."/>
            <person name="Scheve S."/>
            <person name="Hinrichs C."/>
            <person name="Reinhardt R."/>
            <person name="Rabus R."/>
        </authorList>
    </citation>
    <scope>NUCLEOTIDE SEQUENCE</scope>
    <source>
        <strain evidence="2">5ac10</strain>
    </source>
</reference>
<keyword evidence="3" id="KW-1185">Reference proteome</keyword>
<keyword evidence="1" id="KW-1133">Transmembrane helix</keyword>
<sequence>MKTTTNFEEYEPGKNKISDEDIDLILAYAENRLDKKQMFIIKKRINKEPALFEALTDLIINARESKYETQLYKSSEKAGVSSFDVITWSSFLFFLKKTPDILNQYLSPFGMPKTVSLMTSACLVILIAYGIYYRTDISSDMPVPVSIRIIASKNKIPGNDVRTGISTQEFELKPGDELLSGSYFKIYLEAEENSFVSIWFHDSSGEIIQLHTDKIDAGKVLIISDGDDGYQLDENAGTEIIYLLSSKYPVSDAEQKIKIFKKEGITEFKNKFPELSIQTFRFEHK</sequence>
<protein>
    <recommendedName>
        <fullName evidence="4">DUF4384 domain-containing protein</fullName>
    </recommendedName>
</protein>
<name>A0A975GF44_9BACT</name>
<feature type="transmembrane region" description="Helical" evidence="1">
    <location>
        <begin position="78"/>
        <end position="95"/>
    </location>
</feature>
<keyword evidence="1" id="KW-0812">Transmembrane</keyword>
<feature type="transmembrane region" description="Helical" evidence="1">
    <location>
        <begin position="115"/>
        <end position="132"/>
    </location>
</feature>
<dbReference type="Proteomes" id="UP000663720">
    <property type="component" value="Chromosome"/>
</dbReference>
<evidence type="ECO:0008006" key="4">
    <source>
        <dbReference type="Google" id="ProtNLM"/>
    </source>
</evidence>
<proteinExistence type="predicted"/>
<dbReference type="EMBL" id="CP061799">
    <property type="protein sequence ID" value="QTA78794.1"/>
    <property type="molecule type" value="Genomic_DNA"/>
</dbReference>
<dbReference type="AlphaFoldDB" id="A0A975GF44"/>
<keyword evidence="1" id="KW-0472">Membrane</keyword>
<dbReference type="KEGG" id="dli:dnl_10320"/>
<organism evidence="2 3">
    <name type="scientific">Desulfonema limicola</name>
    <dbReference type="NCBI Taxonomy" id="45656"/>
    <lineage>
        <taxon>Bacteria</taxon>
        <taxon>Pseudomonadati</taxon>
        <taxon>Thermodesulfobacteriota</taxon>
        <taxon>Desulfobacteria</taxon>
        <taxon>Desulfobacterales</taxon>
        <taxon>Desulfococcaceae</taxon>
        <taxon>Desulfonema</taxon>
    </lineage>
</organism>
<evidence type="ECO:0000256" key="1">
    <source>
        <dbReference type="SAM" id="Phobius"/>
    </source>
</evidence>
<evidence type="ECO:0000313" key="2">
    <source>
        <dbReference type="EMBL" id="QTA78794.1"/>
    </source>
</evidence>
<accession>A0A975GF44</accession>